<organism evidence="1 2">
    <name type="scientific">Haloarcula quadrata</name>
    <dbReference type="NCBI Taxonomy" id="182779"/>
    <lineage>
        <taxon>Archaea</taxon>
        <taxon>Methanobacteriati</taxon>
        <taxon>Methanobacteriota</taxon>
        <taxon>Stenosarchaea group</taxon>
        <taxon>Halobacteria</taxon>
        <taxon>Halobacteriales</taxon>
        <taxon>Haloarculaceae</taxon>
        <taxon>Haloarcula</taxon>
    </lineage>
</organism>
<keyword evidence="2" id="KW-1185">Reference proteome</keyword>
<proteinExistence type="predicted"/>
<dbReference type="RefSeq" id="WP_167467365.1">
    <property type="nucleotide sequence ID" value="NZ_RBWW01000001.1"/>
</dbReference>
<dbReference type="AlphaFoldDB" id="A0A495R4F0"/>
<evidence type="ECO:0000313" key="2">
    <source>
        <dbReference type="Proteomes" id="UP000268233"/>
    </source>
</evidence>
<name>A0A495R4F0_9EURY</name>
<gene>
    <name evidence="1" type="ORF">BDK61_1496</name>
</gene>
<sequence length="55" mass="6038">MSLGVLSGNMMERLRRVVGTRQQSHLECRRCGTTLETDGTACPACGSSDIARYDF</sequence>
<accession>A0A495R4F0</accession>
<evidence type="ECO:0000313" key="1">
    <source>
        <dbReference type="EMBL" id="RKS82195.1"/>
    </source>
</evidence>
<comment type="caution">
    <text evidence="1">The sequence shown here is derived from an EMBL/GenBank/DDBJ whole genome shotgun (WGS) entry which is preliminary data.</text>
</comment>
<dbReference type="Proteomes" id="UP000268233">
    <property type="component" value="Unassembled WGS sequence"/>
</dbReference>
<protein>
    <submittedName>
        <fullName evidence="1">Uncharacterized protein</fullName>
    </submittedName>
</protein>
<dbReference type="EMBL" id="RBWW01000001">
    <property type="protein sequence ID" value="RKS82195.1"/>
    <property type="molecule type" value="Genomic_DNA"/>
</dbReference>
<reference evidence="1 2" key="1">
    <citation type="submission" date="2018-10" db="EMBL/GenBank/DDBJ databases">
        <title>Genomic Encyclopedia of Archaeal and Bacterial Type Strains, Phase II (KMG-II): from individual species to whole genera.</title>
        <authorList>
            <person name="Goeker M."/>
        </authorList>
    </citation>
    <scope>NUCLEOTIDE SEQUENCE [LARGE SCALE GENOMIC DNA]</scope>
    <source>
        <strain evidence="1 2">DSM 11927</strain>
    </source>
</reference>